<reference evidence="1 2" key="1">
    <citation type="submission" date="2016-03" db="EMBL/GenBank/DDBJ databases">
        <authorList>
            <person name="Ploux O."/>
        </authorList>
    </citation>
    <scope>NUCLEOTIDE SEQUENCE [LARGE SCALE GENOMIC DNA]</scope>
    <source>
        <strain evidence="1 2">URUG2</strain>
    </source>
</reference>
<sequence length="412" mass="46011">MSASQQNPTWWASEAEERFERAFGLSTAPRGDSPPSYESTITLYPPCNMLSAPGSSRQLEDLEQWRWPDARHQSRVGLEDVDTEGVRSTHDFVGSHVQRVPLLAAPIGEDPFMAAPGAAYRQPVRNVHPKQSRGGRRPPIMGRLQHHTLPQRPVAPSNGTIQQLHLAPNTMPPIRTQSLAQSLLTRPATAKSLLSVKKGRRGSSKATGIPFGNFQQDRPPFNVQPPLDVEIGMCEICIFMPNWLHIVEVVVRLMRNGASRGILAKMQLLATGELTQENFIRCKNKIQQQFGECGRLYYGTNSWDINLARNDGVEDDLTANSWATHRRGSAVKFEHMKLADIYSAVPTANFPTGRDRLLFTQCLEFARSNPQLDLDTSHFDWIIQSQGLQAPLVPVGRNRDEEAIIGFDEPDP</sequence>
<name>A0A2D3V9J0_9PEZI</name>
<dbReference type="RefSeq" id="XP_023630304.1">
    <property type="nucleotide sequence ID" value="XM_023774536.1"/>
</dbReference>
<dbReference type="GeneID" id="35604366"/>
<evidence type="ECO:0000313" key="1">
    <source>
        <dbReference type="EMBL" id="CZT23580.1"/>
    </source>
</evidence>
<gene>
    <name evidence="1" type="ORF">RCC_09294</name>
</gene>
<protein>
    <submittedName>
        <fullName evidence="1">Uncharacterized protein</fullName>
    </submittedName>
</protein>
<evidence type="ECO:0000313" key="2">
    <source>
        <dbReference type="Proteomes" id="UP000225277"/>
    </source>
</evidence>
<dbReference type="OrthoDB" id="3650720at2759"/>
<organism evidence="1 2">
    <name type="scientific">Ramularia collo-cygni</name>
    <dbReference type="NCBI Taxonomy" id="112498"/>
    <lineage>
        <taxon>Eukaryota</taxon>
        <taxon>Fungi</taxon>
        <taxon>Dikarya</taxon>
        <taxon>Ascomycota</taxon>
        <taxon>Pezizomycotina</taxon>
        <taxon>Dothideomycetes</taxon>
        <taxon>Dothideomycetidae</taxon>
        <taxon>Mycosphaerellales</taxon>
        <taxon>Mycosphaerellaceae</taxon>
        <taxon>Ramularia</taxon>
    </lineage>
</organism>
<dbReference type="AlphaFoldDB" id="A0A2D3V9J0"/>
<keyword evidence="2" id="KW-1185">Reference proteome</keyword>
<dbReference type="EMBL" id="FJUY01000017">
    <property type="protein sequence ID" value="CZT23580.1"/>
    <property type="molecule type" value="Genomic_DNA"/>
</dbReference>
<proteinExistence type="predicted"/>
<accession>A0A2D3V9J0</accession>
<dbReference type="Proteomes" id="UP000225277">
    <property type="component" value="Unassembled WGS sequence"/>
</dbReference>
<dbReference type="STRING" id="112498.A0A2D3V9J0"/>